<dbReference type="Proteomes" id="UP000193978">
    <property type="component" value="Chromosome"/>
</dbReference>
<dbReference type="Gene3D" id="2.40.440.10">
    <property type="entry name" value="L,D-transpeptidase catalytic domain-like"/>
    <property type="match status" value="1"/>
</dbReference>
<dbReference type="SUPFAM" id="SSF141523">
    <property type="entry name" value="L,D-transpeptidase catalytic domain-like"/>
    <property type="match status" value="1"/>
</dbReference>
<dbReference type="GO" id="GO:0071555">
    <property type="term" value="P:cell wall organization"/>
    <property type="evidence" value="ECO:0007669"/>
    <property type="project" value="UniProtKB-UniRule"/>
</dbReference>
<evidence type="ECO:0000256" key="4">
    <source>
        <dbReference type="ARBA" id="ARBA00022960"/>
    </source>
</evidence>
<dbReference type="STRING" id="655015.B1812_05105"/>
<dbReference type="GO" id="GO:0018104">
    <property type="term" value="P:peptidoglycan-protein cross-linking"/>
    <property type="evidence" value="ECO:0007669"/>
    <property type="project" value="TreeGrafter"/>
</dbReference>
<dbReference type="GO" id="GO:0005576">
    <property type="term" value="C:extracellular region"/>
    <property type="evidence" value="ECO:0007669"/>
    <property type="project" value="TreeGrafter"/>
</dbReference>
<dbReference type="Pfam" id="PF03734">
    <property type="entry name" value="YkuD"/>
    <property type="match status" value="1"/>
</dbReference>
<dbReference type="OrthoDB" id="463216at2"/>
<reference evidence="9 10" key="1">
    <citation type="submission" date="2017-02" db="EMBL/GenBank/DDBJ databases">
        <authorList>
            <person name="Peterson S.W."/>
        </authorList>
    </citation>
    <scope>NUCLEOTIDE SEQUENCE [LARGE SCALE GENOMIC DNA]</scope>
    <source>
        <strain evidence="9 10">S285</strain>
    </source>
</reference>
<dbReference type="UniPathway" id="UPA00219"/>
<dbReference type="InterPro" id="IPR005490">
    <property type="entry name" value="LD_TPept_cat_dom"/>
</dbReference>
<evidence type="ECO:0000256" key="7">
    <source>
        <dbReference type="PROSITE-ProRule" id="PRU01373"/>
    </source>
</evidence>
<keyword evidence="3" id="KW-0808">Transferase</keyword>
<dbReference type="PROSITE" id="PS52029">
    <property type="entry name" value="LD_TPASE"/>
    <property type="match status" value="1"/>
</dbReference>
<feature type="active site" description="Nucleophile" evidence="7">
    <location>
        <position position="112"/>
    </location>
</feature>
<dbReference type="InterPro" id="IPR050979">
    <property type="entry name" value="LD-transpeptidase"/>
</dbReference>
<dbReference type="InterPro" id="IPR038063">
    <property type="entry name" value="Transpep_catalytic_dom"/>
</dbReference>
<evidence type="ECO:0000256" key="6">
    <source>
        <dbReference type="ARBA" id="ARBA00023316"/>
    </source>
</evidence>
<dbReference type="PANTHER" id="PTHR30582:SF2">
    <property type="entry name" value="L,D-TRANSPEPTIDASE YCIB-RELATED"/>
    <property type="match status" value="1"/>
</dbReference>
<evidence type="ECO:0000256" key="1">
    <source>
        <dbReference type="ARBA" id="ARBA00004752"/>
    </source>
</evidence>
<name>A0A1W6MSH4_9HYPH</name>
<proteinExistence type="inferred from homology"/>
<dbReference type="GO" id="GO:0016740">
    <property type="term" value="F:transferase activity"/>
    <property type="evidence" value="ECO:0007669"/>
    <property type="project" value="UniProtKB-KW"/>
</dbReference>
<gene>
    <name evidence="9" type="ORF">B1812_05105</name>
</gene>
<dbReference type="RefSeq" id="WP_085770616.1">
    <property type="nucleotide sequence ID" value="NZ_AP027149.1"/>
</dbReference>
<evidence type="ECO:0000256" key="5">
    <source>
        <dbReference type="ARBA" id="ARBA00022984"/>
    </source>
</evidence>
<dbReference type="EMBL" id="CP019948">
    <property type="protein sequence ID" value="ARN80544.1"/>
    <property type="molecule type" value="Genomic_DNA"/>
</dbReference>
<evidence type="ECO:0000313" key="10">
    <source>
        <dbReference type="Proteomes" id="UP000193978"/>
    </source>
</evidence>
<keyword evidence="6 7" id="KW-0961">Cell wall biogenesis/degradation</keyword>
<dbReference type="KEGG" id="mbry:B1812_05105"/>
<evidence type="ECO:0000256" key="3">
    <source>
        <dbReference type="ARBA" id="ARBA00022679"/>
    </source>
</evidence>
<evidence type="ECO:0000313" key="9">
    <source>
        <dbReference type="EMBL" id="ARN80544.1"/>
    </source>
</evidence>
<organism evidence="9 10">
    <name type="scientific">Methylocystis bryophila</name>
    <dbReference type="NCBI Taxonomy" id="655015"/>
    <lineage>
        <taxon>Bacteria</taxon>
        <taxon>Pseudomonadati</taxon>
        <taxon>Pseudomonadota</taxon>
        <taxon>Alphaproteobacteria</taxon>
        <taxon>Hyphomicrobiales</taxon>
        <taxon>Methylocystaceae</taxon>
        <taxon>Methylocystis</taxon>
    </lineage>
</organism>
<feature type="domain" description="L,D-TPase catalytic" evidence="8">
    <location>
        <begin position="26"/>
        <end position="137"/>
    </location>
</feature>
<feature type="active site" description="Proton donor/acceptor" evidence="7">
    <location>
        <position position="97"/>
    </location>
</feature>
<accession>A0A1W6MSH4</accession>
<keyword evidence="10" id="KW-1185">Reference proteome</keyword>
<dbReference type="GO" id="GO:0008360">
    <property type="term" value="P:regulation of cell shape"/>
    <property type="evidence" value="ECO:0007669"/>
    <property type="project" value="UniProtKB-UniRule"/>
</dbReference>
<protein>
    <recommendedName>
        <fullName evidence="8">L,D-TPase catalytic domain-containing protein</fullName>
    </recommendedName>
</protein>
<comment type="pathway">
    <text evidence="1 7">Cell wall biogenesis; peptidoglycan biosynthesis.</text>
</comment>
<evidence type="ECO:0000256" key="2">
    <source>
        <dbReference type="ARBA" id="ARBA00005992"/>
    </source>
</evidence>
<keyword evidence="4 7" id="KW-0133">Cell shape</keyword>
<dbReference type="CDD" id="cd16913">
    <property type="entry name" value="YkuD_like"/>
    <property type="match status" value="1"/>
</dbReference>
<dbReference type="AlphaFoldDB" id="A0A1W6MSH4"/>
<dbReference type="PANTHER" id="PTHR30582">
    <property type="entry name" value="L,D-TRANSPEPTIDASE"/>
    <property type="match status" value="1"/>
</dbReference>
<keyword evidence="5 7" id="KW-0573">Peptidoglycan synthesis</keyword>
<sequence length="181" mass="19912">MRLRLLGLLTLALILAGSLGSARAKVEIRVDLTRQQMTVTKNNDKPLVWKISSGRPGFETPTGKFIVQRLDADHLSDEYDQAPMPFAIFFSRGLAIHGTSERGLGRPASHGCVRLSIEHARELFGWVEQYGASIEIDGVAAPTRAAVYTEAPRARAGRVAVERRVAPQPAPNDGFSFFRAW</sequence>
<evidence type="ECO:0000259" key="8">
    <source>
        <dbReference type="PROSITE" id="PS52029"/>
    </source>
</evidence>
<dbReference type="GO" id="GO:0071972">
    <property type="term" value="F:peptidoglycan L,D-transpeptidase activity"/>
    <property type="evidence" value="ECO:0007669"/>
    <property type="project" value="TreeGrafter"/>
</dbReference>
<comment type="similarity">
    <text evidence="2">Belongs to the YkuD family.</text>
</comment>